<dbReference type="PANTHER" id="PTHR45962">
    <property type="entry name" value="N-FATTY-ACYL-AMINO ACID SYNTHASE/HYDROLASE PM20D1"/>
    <property type="match status" value="1"/>
</dbReference>
<evidence type="ECO:0000313" key="6">
    <source>
        <dbReference type="EMBL" id="THU78959.1"/>
    </source>
</evidence>
<dbReference type="GO" id="GO:0004180">
    <property type="term" value="F:carboxypeptidase activity"/>
    <property type="evidence" value="ECO:0007669"/>
    <property type="project" value="TreeGrafter"/>
</dbReference>
<dbReference type="PANTHER" id="PTHR45962:SF1">
    <property type="entry name" value="N-FATTY-ACYL-AMINO ACID SYNTHASE_HYDROLASE PM20D1"/>
    <property type="match status" value="1"/>
</dbReference>
<dbReference type="InterPro" id="IPR047177">
    <property type="entry name" value="Pept_M20A"/>
</dbReference>
<evidence type="ECO:0000256" key="4">
    <source>
        <dbReference type="ARBA" id="ARBA00022801"/>
    </source>
</evidence>
<comment type="similarity">
    <text evidence="1">Belongs to the peptidase M20A family.</text>
</comment>
<protein>
    <recommendedName>
        <fullName evidence="8">Peptidase M20 dimerisation domain-containing protein</fullName>
    </recommendedName>
</protein>
<dbReference type="AlphaFoldDB" id="A0A4S8KT44"/>
<name>A0A4S8KT44_DENBC</name>
<feature type="non-terminal residue" evidence="6">
    <location>
        <position position="1"/>
    </location>
</feature>
<dbReference type="EMBL" id="ML180103">
    <property type="protein sequence ID" value="THU78959.1"/>
    <property type="molecule type" value="Genomic_DNA"/>
</dbReference>
<keyword evidence="7" id="KW-1185">Reference proteome</keyword>
<reference evidence="6 7" key="1">
    <citation type="journal article" date="2019" name="Nat. Ecol. Evol.">
        <title>Megaphylogeny resolves global patterns of mushroom evolution.</title>
        <authorList>
            <person name="Varga T."/>
            <person name="Krizsan K."/>
            <person name="Foldi C."/>
            <person name="Dima B."/>
            <person name="Sanchez-Garcia M."/>
            <person name="Sanchez-Ramirez S."/>
            <person name="Szollosi G.J."/>
            <person name="Szarkandi J.G."/>
            <person name="Papp V."/>
            <person name="Albert L."/>
            <person name="Andreopoulos W."/>
            <person name="Angelini C."/>
            <person name="Antonin V."/>
            <person name="Barry K.W."/>
            <person name="Bougher N.L."/>
            <person name="Buchanan P."/>
            <person name="Buyck B."/>
            <person name="Bense V."/>
            <person name="Catcheside P."/>
            <person name="Chovatia M."/>
            <person name="Cooper J."/>
            <person name="Damon W."/>
            <person name="Desjardin D."/>
            <person name="Finy P."/>
            <person name="Geml J."/>
            <person name="Haridas S."/>
            <person name="Hughes K."/>
            <person name="Justo A."/>
            <person name="Karasinski D."/>
            <person name="Kautmanova I."/>
            <person name="Kiss B."/>
            <person name="Kocsube S."/>
            <person name="Kotiranta H."/>
            <person name="LaButti K.M."/>
            <person name="Lechner B.E."/>
            <person name="Liimatainen K."/>
            <person name="Lipzen A."/>
            <person name="Lukacs Z."/>
            <person name="Mihaltcheva S."/>
            <person name="Morgado L.N."/>
            <person name="Niskanen T."/>
            <person name="Noordeloos M.E."/>
            <person name="Ohm R.A."/>
            <person name="Ortiz-Santana B."/>
            <person name="Ovrebo C."/>
            <person name="Racz N."/>
            <person name="Riley R."/>
            <person name="Savchenko A."/>
            <person name="Shiryaev A."/>
            <person name="Soop K."/>
            <person name="Spirin V."/>
            <person name="Szebenyi C."/>
            <person name="Tomsovsky M."/>
            <person name="Tulloss R.E."/>
            <person name="Uehling J."/>
            <person name="Grigoriev I.V."/>
            <person name="Vagvolgyi C."/>
            <person name="Papp T."/>
            <person name="Martin F.M."/>
            <person name="Miettinen O."/>
            <person name="Hibbett D.S."/>
            <person name="Nagy L.G."/>
        </authorList>
    </citation>
    <scope>NUCLEOTIDE SEQUENCE [LARGE SCALE GENOMIC DNA]</scope>
    <source>
        <strain evidence="6 7">CBS 962.96</strain>
    </source>
</reference>
<evidence type="ECO:0000256" key="2">
    <source>
        <dbReference type="ARBA" id="ARBA00022670"/>
    </source>
</evidence>
<evidence type="ECO:0000256" key="1">
    <source>
        <dbReference type="ARBA" id="ARBA00006247"/>
    </source>
</evidence>
<dbReference type="GO" id="GO:0046872">
    <property type="term" value="F:metal ion binding"/>
    <property type="evidence" value="ECO:0007669"/>
    <property type="project" value="UniProtKB-KW"/>
</dbReference>
<dbReference type="Proteomes" id="UP000297245">
    <property type="component" value="Unassembled WGS sequence"/>
</dbReference>
<keyword evidence="2" id="KW-0645">Protease</keyword>
<keyword evidence="3" id="KW-0479">Metal-binding</keyword>
<evidence type="ECO:0000256" key="5">
    <source>
        <dbReference type="ARBA" id="ARBA00022833"/>
    </source>
</evidence>
<sequence length="87" mass="9791">EDDDIVVAPGMSTGNTDTKYYWDLTEHILRYNHRNVGTPEAPSTGGVHTVSEYTEVDSFLEIIKFFSMLILNADETTSILFDETTTI</sequence>
<evidence type="ECO:0008006" key="8">
    <source>
        <dbReference type="Google" id="ProtNLM"/>
    </source>
</evidence>
<evidence type="ECO:0000313" key="7">
    <source>
        <dbReference type="Proteomes" id="UP000297245"/>
    </source>
</evidence>
<dbReference type="GO" id="GO:0051603">
    <property type="term" value="P:proteolysis involved in protein catabolic process"/>
    <property type="evidence" value="ECO:0007669"/>
    <property type="project" value="TreeGrafter"/>
</dbReference>
<evidence type="ECO:0000256" key="3">
    <source>
        <dbReference type="ARBA" id="ARBA00022723"/>
    </source>
</evidence>
<dbReference type="GO" id="GO:0000328">
    <property type="term" value="C:fungal-type vacuole lumen"/>
    <property type="evidence" value="ECO:0007669"/>
    <property type="project" value="TreeGrafter"/>
</dbReference>
<dbReference type="OrthoDB" id="3064516at2759"/>
<gene>
    <name evidence="6" type="ORF">K435DRAFT_698982</name>
</gene>
<accession>A0A4S8KT44</accession>
<keyword evidence="4" id="KW-0378">Hydrolase</keyword>
<keyword evidence="5" id="KW-0862">Zinc</keyword>
<proteinExistence type="inferred from homology"/>
<organism evidence="6 7">
    <name type="scientific">Dendrothele bispora (strain CBS 962.96)</name>
    <dbReference type="NCBI Taxonomy" id="1314807"/>
    <lineage>
        <taxon>Eukaryota</taxon>
        <taxon>Fungi</taxon>
        <taxon>Dikarya</taxon>
        <taxon>Basidiomycota</taxon>
        <taxon>Agaricomycotina</taxon>
        <taxon>Agaricomycetes</taxon>
        <taxon>Agaricomycetidae</taxon>
        <taxon>Agaricales</taxon>
        <taxon>Agaricales incertae sedis</taxon>
        <taxon>Dendrothele</taxon>
    </lineage>
</organism>